<keyword evidence="3" id="KW-1185">Reference proteome</keyword>
<dbReference type="Gene3D" id="3.60.15.10">
    <property type="entry name" value="Ribonuclease Z/Hydroxyacylglutathione hydrolase-like"/>
    <property type="match status" value="1"/>
</dbReference>
<dbReference type="GeneID" id="38138220"/>
<dbReference type="Proteomes" id="UP000253729">
    <property type="component" value="Unassembled WGS sequence"/>
</dbReference>
<dbReference type="RefSeq" id="XP_026620058.1">
    <property type="nucleotide sequence ID" value="XM_026769864.1"/>
</dbReference>
<name>A0A3F3PL21_9EURO</name>
<keyword evidence="1" id="KW-0378">Hydrolase</keyword>
<evidence type="ECO:0000313" key="2">
    <source>
        <dbReference type="EMBL" id="RDH27036.1"/>
    </source>
</evidence>
<accession>A0A3F3PL21</accession>
<dbReference type="PANTHER" id="PTHR43546:SF9">
    <property type="entry name" value="L-ASCORBATE-6-PHOSPHATE LACTONASE ULAG-RELATED"/>
    <property type="match status" value="1"/>
</dbReference>
<dbReference type="InterPro" id="IPR036866">
    <property type="entry name" value="RibonucZ/Hydroxyglut_hydro"/>
</dbReference>
<dbReference type="AlphaFoldDB" id="A0A3F3PL21"/>
<dbReference type="EMBL" id="KZ852103">
    <property type="protein sequence ID" value="RDH27036.1"/>
    <property type="molecule type" value="Genomic_DNA"/>
</dbReference>
<evidence type="ECO:0008006" key="4">
    <source>
        <dbReference type="Google" id="ProtNLM"/>
    </source>
</evidence>
<dbReference type="GO" id="GO:0016787">
    <property type="term" value="F:hydrolase activity"/>
    <property type="evidence" value="ECO:0007669"/>
    <property type="project" value="UniProtKB-KW"/>
</dbReference>
<proteinExistence type="predicted"/>
<organism evidence="2 3">
    <name type="scientific">Aspergillus welwitschiae</name>
    <dbReference type="NCBI Taxonomy" id="1341132"/>
    <lineage>
        <taxon>Eukaryota</taxon>
        <taxon>Fungi</taxon>
        <taxon>Dikarya</taxon>
        <taxon>Ascomycota</taxon>
        <taxon>Pezizomycotina</taxon>
        <taxon>Eurotiomycetes</taxon>
        <taxon>Eurotiomycetidae</taxon>
        <taxon>Eurotiales</taxon>
        <taxon>Aspergillaceae</taxon>
        <taxon>Aspergillus</taxon>
        <taxon>Aspergillus subgen. Circumdati</taxon>
    </lineage>
</organism>
<evidence type="ECO:0000313" key="3">
    <source>
        <dbReference type="Proteomes" id="UP000253729"/>
    </source>
</evidence>
<reference evidence="2 3" key="1">
    <citation type="submission" date="2018-07" db="EMBL/GenBank/DDBJ databases">
        <title>The genomes of Aspergillus section Nigri reveals drivers in fungal speciation.</title>
        <authorList>
            <consortium name="DOE Joint Genome Institute"/>
            <person name="Vesth T.C."/>
            <person name="Nybo J."/>
            <person name="Theobald S."/>
            <person name="Brandl J."/>
            <person name="Frisvad J.C."/>
            <person name="Nielsen K.F."/>
            <person name="Lyhne E.K."/>
            <person name="Kogle M.E."/>
            <person name="Kuo A."/>
            <person name="Riley R."/>
            <person name="Clum A."/>
            <person name="Nolan M."/>
            <person name="Lipzen A."/>
            <person name="Salamov A."/>
            <person name="Henrissat B."/>
            <person name="Wiebenga A."/>
            <person name="De vries R.P."/>
            <person name="Grigoriev I.V."/>
            <person name="Mortensen U.H."/>
            <person name="Andersen M.R."/>
            <person name="Baker S.E."/>
        </authorList>
    </citation>
    <scope>NUCLEOTIDE SEQUENCE [LARGE SCALE GENOMIC DNA]</scope>
    <source>
        <strain evidence="2 3">CBS 139.54b</strain>
    </source>
</reference>
<dbReference type="SUPFAM" id="SSF56281">
    <property type="entry name" value="Metallo-hydrolase/oxidoreductase"/>
    <property type="match status" value="1"/>
</dbReference>
<protein>
    <recommendedName>
        <fullName evidence="4">Beta-lactamase-like protein</fullName>
    </recommendedName>
</protein>
<sequence length="244" mass="27122">MTPSGFQSTVTITHISTATAIINIDGIKILTDPYFSPAGTLADLSHIDGVLLSHENHDNNLDILDYRILNGRHVLIIKDSAKNLAPRPDIRGLDSWESVILVLENKEFTVTRILYRYIPGQEYTGFAIILESFGVSSDGLLNTIWFSGDTVYFNKLKDIRNHWYITAAILNLGYVHAPGKILQITQPDSSSTDGPIQITMDSKEGACIFHELGADILELKVVMEAKGLCNKMCWLAPGVFKRIF</sequence>
<dbReference type="PANTHER" id="PTHR43546">
    <property type="entry name" value="UPF0173 METAL-DEPENDENT HYDROLASE MJ1163-RELATED"/>
    <property type="match status" value="1"/>
</dbReference>
<gene>
    <name evidence="2" type="ORF">BDQ94DRAFT_163980</name>
</gene>
<evidence type="ECO:0000256" key="1">
    <source>
        <dbReference type="ARBA" id="ARBA00022801"/>
    </source>
</evidence>
<dbReference type="InterPro" id="IPR050114">
    <property type="entry name" value="UPF0173_UPF0282_UlaG_hydrolase"/>
</dbReference>